<feature type="domain" description="Signal recognition particle receptor alpha subunit N-terminal" evidence="2">
    <location>
        <begin position="28"/>
        <end position="282"/>
    </location>
</feature>
<dbReference type="AlphaFoldDB" id="A0A8J2LPP6"/>
<accession>A0A8J2LPP6</accession>
<sequence length="291" mass="32985">MLDLFVIFSKGGIVLWCCQNSKELLVTSVNALIRSVILQERTGNGTFESGSLMLQYKLDNEFELVFIAGFQKVLQLSYVDKFLNDIHREIRDRYKNELSNKKLLCNGLDLKDLYKNVLEKAEIWSFEISKQPKVMRTFEESKKSKKTVASMIDRPGGGDQPDKKNRPGGGDQPDKKSKKEARNNERKSVNNNEADEDDNMEENDENVEQDINFDSIQLPAKMSGKSGNPGVMRKNLKNNKAKPSKPTKEKAGKKATVWDLGGNQKDLEVLDYTPDKSNGTTAFREIEPSRL</sequence>
<dbReference type="GO" id="GO:0005525">
    <property type="term" value="F:GTP binding"/>
    <property type="evidence" value="ECO:0007669"/>
    <property type="project" value="InterPro"/>
</dbReference>
<feature type="compositionally biased region" description="Basic residues" evidence="1">
    <location>
        <begin position="234"/>
        <end position="245"/>
    </location>
</feature>
<dbReference type="GO" id="GO:0005785">
    <property type="term" value="C:signal recognition particle receptor complex"/>
    <property type="evidence" value="ECO:0007669"/>
    <property type="project" value="InterPro"/>
</dbReference>
<keyword evidence="4" id="KW-1185">Reference proteome</keyword>
<dbReference type="GO" id="GO:0006886">
    <property type="term" value="P:intracellular protein transport"/>
    <property type="evidence" value="ECO:0007669"/>
    <property type="project" value="InterPro"/>
</dbReference>
<comment type="caution">
    <text evidence="3">The sequence shown here is derived from an EMBL/GenBank/DDBJ whole genome shotgun (WGS) entry which is preliminary data.</text>
</comment>
<evidence type="ECO:0000313" key="4">
    <source>
        <dbReference type="Proteomes" id="UP000708208"/>
    </source>
</evidence>
<feature type="compositionally biased region" description="Acidic residues" evidence="1">
    <location>
        <begin position="193"/>
        <end position="208"/>
    </location>
</feature>
<organism evidence="3 4">
    <name type="scientific">Allacma fusca</name>
    <dbReference type="NCBI Taxonomy" id="39272"/>
    <lineage>
        <taxon>Eukaryota</taxon>
        <taxon>Metazoa</taxon>
        <taxon>Ecdysozoa</taxon>
        <taxon>Arthropoda</taxon>
        <taxon>Hexapoda</taxon>
        <taxon>Collembola</taxon>
        <taxon>Symphypleona</taxon>
        <taxon>Sminthuridae</taxon>
        <taxon>Allacma</taxon>
    </lineage>
</organism>
<dbReference type="GO" id="GO:0003924">
    <property type="term" value="F:GTPase activity"/>
    <property type="evidence" value="ECO:0007669"/>
    <property type="project" value="InterPro"/>
</dbReference>
<dbReference type="Proteomes" id="UP000708208">
    <property type="component" value="Unassembled WGS sequence"/>
</dbReference>
<dbReference type="EMBL" id="CAJVCH010570994">
    <property type="protein sequence ID" value="CAG7836359.1"/>
    <property type="molecule type" value="Genomic_DNA"/>
</dbReference>
<dbReference type="OrthoDB" id="1727884at2759"/>
<dbReference type="FunFam" id="3.30.450.60:FF:000015">
    <property type="entry name" value="Signal recognition particle receptor subunit alpha"/>
    <property type="match status" value="1"/>
</dbReference>
<reference evidence="3" key="1">
    <citation type="submission" date="2021-06" db="EMBL/GenBank/DDBJ databases">
        <authorList>
            <person name="Hodson N. C."/>
            <person name="Mongue J. A."/>
            <person name="Jaron S. K."/>
        </authorList>
    </citation>
    <scope>NUCLEOTIDE SEQUENCE</scope>
</reference>
<feature type="compositionally biased region" description="Basic and acidic residues" evidence="1">
    <location>
        <begin position="172"/>
        <end position="188"/>
    </location>
</feature>
<dbReference type="GO" id="GO:0005047">
    <property type="term" value="F:signal recognition particle binding"/>
    <property type="evidence" value="ECO:0007669"/>
    <property type="project" value="InterPro"/>
</dbReference>
<evidence type="ECO:0000259" key="2">
    <source>
        <dbReference type="Pfam" id="PF04086"/>
    </source>
</evidence>
<feature type="region of interest" description="Disordered" evidence="1">
    <location>
        <begin position="135"/>
        <end position="291"/>
    </location>
</feature>
<proteinExistence type="predicted"/>
<dbReference type="Pfam" id="PF04086">
    <property type="entry name" value="SRP-alpha_N"/>
    <property type="match status" value="1"/>
</dbReference>
<evidence type="ECO:0000256" key="1">
    <source>
        <dbReference type="SAM" id="MobiDB-lite"/>
    </source>
</evidence>
<gene>
    <name evidence="3" type="ORF">AFUS01_LOCUS45613</name>
</gene>
<feature type="non-terminal residue" evidence="3">
    <location>
        <position position="1"/>
    </location>
</feature>
<name>A0A8J2LPP6_9HEXA</name>
<dbReference type="CDD" id="cd14826">
    <property type="entry name" value="SR_alpha_SRX"/>
    <property type="match status" value="1"/>
</dbReference>
<protein>
    <recommendedName>
        <fullName evidence="2">Signal recognition particle receptor alpha subunit N-terminal domain-containing protein</fullName>
    </recommendedName>
</protein>
<dbReference type="InterPro" id="IPR007222">
    <property type="entry name" value="Sig_recog_particle_rcpt_asu_N"/>
</dbReference>
<evidence type="ECO:0000313" key="3">
    <source>
        <dbReference type="EMBL" id="CAG7836359.1"/>
    </source>
</evidence>